<dbReference type="RefSeq" id="WP_301241578.1">
    <property type="nucleotide sequence ID" value="NZ_JAROCC010000001.1"/>
</dbReference>
<gene>
    <name evidence="1" type="ORF">P5G49_00895</name>
</gene>
<evidence type="ECO:0008006" key="3">
    <source>
        <dbReference type="Google" id="ProtNLM"/>
    </source>
</evidence>
<organism evidence="1 2">
    <name type="scientific">Sporosarcina highlanderae</name>
    <dbReference type="NCBI Taxonomy" id="3035916"/>
    <lineage>
        <taxon>Bacteria</taxon>
        <taxon>Bacillati</taxon>
        <taxon>Bacillota</taxon>
        <taxon>Bacilli</taxon>
        <taxon>Bacillales</taxon>
        <taxon>Caryophanaceae</taxon>
        <taxon>Sporosarcina</taxon>
    </lineage>
</organism>
<evidence type="ECO:0000313" key="1">
    <source>
        <dbReference type="EMBL" id="MDN4606033.1"/>
    </source>
</evidence>
<keyword evidence="2" id="KW-1185">Reference proteome</keyword>
<name>A0ABT8JLK7_9BACL</name>
<protein>
    <recommendedName>
        <fullName evidence="3">Alpha-ribazole kinase</fullName>
    </recommendedName>
</protein>
<comment type="caution">
    <text evidence="1">The sequence shown here is derived from an EMBL/GenBank/DDBJ whole genome shotgun (WGS) entry which is preliminary data.</text>
</comment>
<proteinExistence type="predicted"/>
<evidence type="ECO:0000313" key="2">
    <source>
        <dbReference type="Proteomes" id="UP001175097"/>
    </source>
</evidence>
<dbReference type="EMBL" id="JAROCC010000001">
    <property type="protein sequence ID" value="MDN4606033.1"/>
    <property type="molecule type" value="Genomic_DNA"/>
</dbReference>
<accession>A0ABT8JLK7</accession>
<sequence>MRNAIELGDGFVVTTDNSGGIGEKTHDIVAVPDRVTAYFAARVVLLEQWAVQANPVSVLIHNFTGSDSWGAYVAGVEDVFREANMEIPVITGSTETNMQLMQSAVAVTMIGKKREVPVETDCAWFVYGAPLVGNEVLDRREEIASLRMIKEAMDSGLIQKIWPVGSKGILAEYRRLKEDLQVEIETETDVDIHSSAGPSTSVLLGINVHNVEKARQMIGGPIYKINEIDGFRNDT</sequence>
<reference evidence="1" key="1">
    <citation type="submission" date="2023-03" db="EMBL/GenBank/DDBJ databases">
        <title>MT1 and MT2 Draft Genomes of Novel Species.</title>
        <authorList>
            <person name="Venkateswaran K."/>
        </authorList>
    </citation>
    <scope>NUCLEOTIDE SEQUENCE</scope>
    <source>
        <strain evidence="1">F6_3S_P_2</strain>
    </source>
</reference>
<dbReference type="Proteomes" id="UP001175097">
    <property type="component" value="Unassembled WGS sequence"/>
</dbReference>